<dbReference type="OrthoDB" id="7932175at2"/>
<evidence type="ECO:0000313" key="2">
    <source>
        <dbReference type="EMBL" id="SFV27626.1"/>
    </source>
</evidence>
<accession>A0A1I7MZ79</accession>
<feature type="chain" id="PRO_5011705812" description="Beta/Gamma crystallin" evidence="1">
    <location>
        <begin position="26"/>
        <end position="124"/>
    </location>
</feature>
<keyword evidence="3" id="KW-1185">Reference proteome</keyword>
<proteinExistence type="predicted"/>
<evidence type="ECO:0008006" key="4">
    <source>
        <dbReference type="Google" id="ProtNLM"/>
    </source>
</evidence>
<feature type="signal peptide" evidence="1">
    <location>
        <begin position="1"/>
        <end position="25"/>
    </location>
</feature>
<gene>
    <name evidence="2" type="ORF">SAMN04488557_0806</name>
</gene>
<dbReference type="RefSeq" id="WP_092866264.1">
    <property type="nucleotide sequence ID" value="NZ_FPCH01000001.1"/>
</dbReference>
<sequence length="124" mass="13475">MRAKMLAAAAVAAAFTTAIPPAADAHIGRLRSNYKQGEVITAYSRFGNGQISSVVRRAPRWGWQVQLPRGAWVDCRRSCEETLRVQTVDFFGSDDNSISSGGYGTLQRECGIFGCLGGSYTFSF</sequence>
<evidence type="ECO:0000313" key="3">
    <source>
        <dbReference type="Proteomes" id="UP000199423"/>
    </source>
</evidence>
<name>A0A1I7MZ79_9HYPH</name>
<keyword evidence="1" id="KW-0732">Signal</keyword>
<protein>
    <recommendedName>
        <fullName evidence="4">Beta/Gamma crystallin</fullName>
    </recommendedName>
</protein>
<organism evidence="2 3">
    <name type="scientific">Hyphomicrobium facile</name>
    <dbReference type="NCBI Taxonomy" id="51670"/>
    <lineage>
        <taxon>Bacteria</taxon>
        <taxon>Pseudomonadati</taxon>
        <taxon>Pseudomonadota</taxon>
        <taxon>Alphaproteobacteria</taxon>
        <taxon>Hyphomicrobiales</taxon>
        <taxon>Hyphomicrobiaceae</taxon>
        <taxon>Hyphomicrobium</taxon>
    </lineage>
</organism>
<evidence type="ECO:0000256" key="1">
    <source>
        <dbReference type="SAM" id="SignalP"/>
    </source>
</evidence>
<dbReference type="Proteomes" id="UP000199423">
    <property type="component" value="Unassembled WGS sequence"/>
</dbReference>
<reference evidence="3" key="1">
    <citation type="submission" date="2016-10" db="EMBL/GenBank/DDBJ databases">
        <authorList>
            <person name="Varghese N."/>
            <person name="Submissions S."/>
        </authorList>
    </citation>
    <scope>NUCLEOTIDE SEQUENCE [LARGE SCALE GENOMIC DNA]</scope>
    <source>
        <strain evidence="3">DSM 1565</strain>
    </source>
</reference>
<dbReference type="EMBL" id="FPCH01000001">
    <property type="protein sequence ID" value="SFV27626.1"/>
    <property type="molecule type" value="Genomic_DNA"/>
</dbReference>
<dbReference type="AlphaFoldDB" id="A0A1I7MZ79"/>